<organism evidence="1 2">
    <name type="scientific">Taenia asiatica</name>
    <name type="common">Asian tapeworm</name>
    <dbReference type="NCBI Taxonomy" id="60517"/>
    <lineage>
        <taxon>Eukaryota</taxon>
        <taxon>Metazoa</taxon>
        <taxon>Spiralia</taxon>
        <taxon>Lophotrochozoa</taxon>
        <taxon>Platyhelminthes</taxon>
        <taxon>Cestoda</taxon>
        <taxon>Eucestoda</taxon>
        <taxon>Cyclophyllidea</taxon>
        <taxon>Taeniidae</taxon>
        <taxon>Taenia</taxon>
    </lineage>
</organism>
<gene>
    <name evidence="1" type="ORF">TASK_LOCUS2529</name>
</gene>
<dbReference type="EMBL" id="UYRS01001938">
    <property type="protein sequence ID" value="VDK25458.1"/>
    <property type="molecule type" value="Genomic_DNA"/>
</dbReference>
<protein>
    <submittedName>
        <fullName evidence="1">Uncharacterized protein</fullName>
    </submittedName>
</protein>
<proteinExistence type="predicted"/>
<name>A0A3P6Q2Y1_TAEAS</name>
<accession>A0A3P6Q2Y1</accession>
<evidence type="ECO:0000313" key="1">
    <source>
        <dbReference type="EMBL" id="VDK25458.1"/>
    </source>
</evidence>
<evidence type="ECO:0000313" key="2">
    <source>
        <dbReference type="Proteomes" id="UP000282613"/>
    </source>
</evidence>
<reference evidence="1 2" key="1">
    <citation type="submission" date="2018-11" db="EMBL/GenBank/DDBJ databases">
        <authorList>
            <consortium name="Pathogen Informatics"/>
        </authorList>
    </citation>
    <scope>NUCLEOTIDE SEQUENCE [LARGE SCALE GENOMIC DNA]</scope>
</reference>
<dbReference type="Proteomes" id="UP000282613">
    <property type="component" value="Unassembled WGS sequence"/>
</dbReference>
<keyword evidence="2" id="KW-1185">Reference proteome</keyword>
<dbReference type="AlphaFoldDB" id="A0A3P6Q2Y1"/>
<sequence>MRRDSGRCGALLGLVSADSEPGILRCGLSLLLLRSIAPNKHTALISEASIGAKKTWFKKLLQAEAKKREALRRAHEYDNMRKPEPKARELAVQEGLMCTQLMGDEKLEANLLSKRLAELDSEPLTRLEEVEPAKLNSTVTTFPEQLVEKKGLQRDVKNQGSTD</sequence>
<dbReference type="OrthoDB" id="775571at2759"/>